<name>A0AAE7V290_9CAUD</name>
<keyword evidence="2" id="KW-1185">Reference proteome</keyword>
<accession>A0AAE7V290</accession>
<proteinExistence type="predicted"/>
<organism evidence="1 2">
    <name type="scientific">uncultured phage cr123_1</name>
    <dbReference type="NCBI Taxonomy" id="2986401"/>
    <lineage>
        <taxon>Viruses</taxon>
        <taxon>Duplodnaviria</taxon>
        <taxon>Heunggongvirae</taxon>
        <taxon>Uroviricota</taxon>
        <taxon>Caudoviricetes</taxon>
        <taxon>Crassvirales</taxon>
        <taxon>Intestiviridae</taxon>
        <taxon>Crudevirinae</taxon>
        <taxon>Delmidovirus</taxon>
        <taxon>Delmidovirus copri</taxon>
    </lineage>
</organism>
<gene>
    <name evidence="1" type="primary">gp_15316</name>
</gene>
<evidence type="ECO:0000313" key="1">
    <source>
        <dbReference type="EMBL" id="QWM89215.1"/>
    </source>
</evidence>
<evidence type="ECO:0000313" key="2">
    <source>
        <dbReference type="Proteomes" id="UP000827429"/>
    </source>
</evidence>
<dbReference type="KEGG" id="vg:75691354"/>
<sequence>MGKYDEVGVVHVLKRMSGISIDTNVKVITVINGIPLGNSTNGKLDFLCNYCGYKKIYKDNVPPRKGEKKDDADAAADINIKHKPKDILAAKVNKIMTRKR</sequence>
<protein>
    <submittedName>
        <fullName evidence="1">Uncharacterized protein</fullName>
    </submittedName>
</protein>
<dbReference type="EMBL" id="MZ130476">
    <property type="protein sequence ID" value="QWM89215.1"/>
    <property type="molecule type" value="Genomic_DNA"/>
</dbReference>
<dbReference type="RefSeq" id="YP_010358787.1">
    <property type="nucleotide sequence ID" value="NC_062766.1"/>
</dbReference>
<reference evidence="1 2" key="1">
    <citation type="submission" date="2021-04" db="EMBL/GenBank/DDBJ databases">
        <authorList>
            <person name="Shkoporov A.N."/>
            <person name="Stockdale S.R."/>
            <person name="Guerin E."/>
            <person name="Ross R.P."/>
            <person name="Hill C."/>
        </authorList>
    </citation>
    <scope>NUCLEOTIDE SEQUENCE [LARGE SCALE GENOMIC DNA]</scope>
    <source>
        <strain evidence="2">cr123_1</strain>
    </source>
</reference>
<dbReference type="Proteomes" id="UP000827429">
    <property type="component" value="Segment"/>
</dbReference>
<dbReference type="GeneID" id="75691354"/>